<dbReference type="GO" id="GO:0006508">
    <property type="term" value="P:proteolysis"/>
    <property type="evidence" value="ECO:0007669"/>
    <property type="project" value="UniProtKB-KW"/>
</dbReference>
<keyword evidence="2" id="KW-0378">Hydrolase</keyword>
<dbReference type="InterPro" id="IPR009003">
    <property type="entry name" value="Peptidase_S1_PA"/>
</dbReference>
<keyword evidence="2" id="KW-0645">Protease</keyword>
<dbReference type="GO" id="GO:0008233">
    <property type="term" value="F:peptidase activity"/>
    <property type="evidence" value="ECO:0007669"/>
    <property type="project" value="UniProtKB-KW"/>
</dbReference>
<evidence type="ECO:0000256" key="1">
    <source>
        <dbReference type="SAM" id="MobiDB-lite"/>
    </source>
</evidence>
<reference evidence="2" key="1">
    <citation type="journal article" date="2020" name="Stud. Mycol.">
        <title>101 Dothideomycetes genomes: a test case for predicting lifestyles and emergence of pathogens.</title>
        <authorList>
            <person name="Haridas S."/>
            <person name="Albert R."/>
            <person name="Binder M."/>
            <person name="Bloem J."/>
            <person name="Labutti K."/>
            <person name="Salamov A."/>
            <person name="Andreopoulos B."/>
            <person name="Baker S."/>
            <person name="Barry K."/>
            <person name="Bills G."/>
            <person name="Bluhm B."/>
            <person name="Cannon C."/>
            <person name="Castanera R."/>
            <person name="Culley D."/>
            <person name="Daum C."/>
            <person name="Ezra D."/>
            <person name="Gonzalez J."/>
            <person name="Henrissat B."/>
            <person name="Kuo A."/>
            <person name="Liang C."/>
            <person name="Lipzen A."/>
            <person name="Lutzoni F."/>
            <person name="Magnuson J."/>
            <person name="Mondo S."/>
            <person name="Nolan M."/>
            <person name="Ohm R."/>
            <person name="Pangilinan J."/>
            <person name="Park H.-J."/>
            <person name="Ramirez L."/>
            <person name="Alfaro M."/>
            <person name="Sun H."/>
            <person name="Tritt A."/>
            <person name="Yoshinaga Y."/>
            <person name="Zwiers L.-H."/>
            <person name="Turgeon B."/>
            <person name="Goodwin S."/>
            <person name="Spatafora J."/>
            <person name="Crous P."/>
            <person name="Grigoriev I."/>
        </authorList>
    </citation>
    <scope>NUCLEOTIDE SEQUENCE</scope>
    <source>
        <strain evidence="2">CBS 109.77</strain>
    </source>
</reference>
<dbReference type="AlphaFoldDB" id="A0A6A6X8F3"/>
<dbReference type="InterPro" id="IPR043504">
    <property type="entry name" value="Peptidase_S1_PA_chymotrypsin"/>
</dbReference>
<gene>
    <name evidence="2" type="ORF">K505DRAFT_362591</name>
</gene>
<dbReference type="SUPFAM" id="SSF50494">
    <property type="entry name" value="Trypsin-like serine proteases"/>
    <property type="match status" value="1"/>
</dbReference>
<evidence type="ECO:0000313" key="2">
    <source>
        <dbReference type="EMBL" id="KAF2792780.1"/>
    </source>
</evidence>
<keyword evidence="3" id="KW-1185">Reference proteome</keyword>
<dbReference type="OrthoDB" id="4217619at2759"/>
<evidence type="ECO:0000313" key="3">
    <source>
        <dbReference type="Proteomes" id="UP000799757"/>
    </source>
</evidence>
<dbReference type="Proteomes" id="UP000799757">
    <property type="component" value="Unassembled WGS sequence"/>
</dbReference>
<protein>
    <submittedName>
        <fullName evidence="2">Trypsin-like serine protease</fullName>
    </submittedName>
</protein>
<sequence>MPPRRSARQQHRTGQLGSSSQPILIPDSPSSIPVDSITTESTTEVTQKPSSIAILPSKLASQLPGLTKKGVKLLQFKQQQLQSPISQIHQLPDFCDPKDSAYPWLKEAVDATLVFAQEEAGTAVCISTEGLILTCSHCVAECPEELDMDKIWWLIFASGQIVQAKTVKWDAQRDLALLRIIAAQSPLSSPPHHSLASPSLANLSHLSFPHSTLASSPPKPHTRLLCVGHPGSEDLEVSHSGVQTGYDVLHLSTGRFRGYAKGQDVQDNSEIGALMHDCWTYWGHSGAPLVEMGGGGLVGVHSSWDDESGMRRGVGWVAIREFLGDFKDEKLDLE</sequence>
<feature type="compositionally biased region" description="Low complexity" evidence="1">
    <location>
        <begin position="18"/>
        <end position="37"/>
    </location>
</feature>
<dbReference type="Pfam" id="PF13365">
    <property type="entry name" value="Trypsin_2"/>
    <property type="match status" value="1"/>
</dbReference>
<organism evidence="2 3">
    <name type="scientific">Melanomma pulvis-pyrius CBS 109.77</name>
    <dbReference type="NCBI Taxonomy" id="1314802"/>
    <lineage>
        <taxon>Eukaryota</taxon>
        <taxon>Fungi</taxon>
        <taxon>Dikarya</taxon>
        <taxon>Ascomycota</taxon>
        <taxon>Pezizomycotina</taxon>
        <taxon>Dothideomycetes</taxon>
        <taxon>Pleosporomycetidae</taxon>
        <taxon>Pleosporales</taxon>
        <taxon>Melanommataceae</taxon>
        <taxon>Melanomma</taxon>
    </lineage>
</organism>
<name>A0A6A6X8F3_9PLEO</name>
<dbReference type="EMBL" id="MU001955">
    <property type="protein sequence ID" value="KAF2792780.1"/>
    <property type="molecule type" value="Genomic_DNA"/>
</dbReference>
<accession>A0A6A6X8F3</accession>
<proteinExistence type="predicted"/>
<feature type="region of interest" description="Disordered" evidence="1">
    <location>
        <begin position="1"/>
        <end position="43"/>
    </location>
</feature>
<dbReference type="Gene3D" id="2.40.10.10">
    <property type="entry name" value="Trypsin-like serine proteases"/>
    <property type="match status" value="2"/>
</dbReference>
<feature type="compositionally biased region" description="Basic residues" evidence="1">
    <location>
        <begin position="1"/>
        <end position="11"/>
    </location>
</feature>